<dbReference type="STRING" id="1095629.A0A0C9WHT3"/>
<dbReference type="OrthoDB" id="2973233at2759"/>
<reference evidence="2" key="2">
    <citation type="submission" date="2015-01" db="EMBL/GenBank/DDBJ databases">
        <title>Evolutionary Origins and Diversification of the Mycorrhizal Mutualists.</title>
        <authorList>
            <consortium name="DOE Joint Genome Institute"/>
            <consortium name="Mycorrhizal Genomics Consortium"/>
            <person name="Kohler A."/>
            <person name="Kuo A."/>
            <person name="Nagy L.G."/>
            <person name="Floudas D."/>
            <person name="Copeland A."/>
            <person name="Barry K.W."/>
            <person name="Cichocki N."/>
            <person name="Veneault-Fourrey C."/>
            <person name="LaButti K."/>
            <person name="Lindquist E.A."/>
            <person name="Lipzen A."/>
            <person name="Lundell T."/>
            <person name="Morin E."/>
            <person name="Murat C."/>
            <person name="Riley R."/>
            <person name="Ohm R."/>
            <person name="Sun H."/>
            <person name="Tunlid A."/>
            <person name="Henrissat B."/>
            <person name="Grigoriev I.V."/>
            <person name="Hibbett D.S."/>
            <person name="Martin F."/>
        </authorList>
    </citation>
    <scope>NUCLEOTIDE SEQUENCE [LARGE SCALE GENOMIC DNA]</scope>
    <source>
        <strain evidence="2">LaAM-08-1</strain>
    </source>
</reference>
<dbReference type="HOGENOM" id="CLU_154290_0_0_1"/>
<proteinExistence type="predicted"/>
<organism evidence="1 2">
    <name type="scientific">Laccaria amethystina LaAM-08-1</name>
    <dbReference type="NCBI Taxonomy" id="1095629"/>
    <lineage>
        <taxon>Eukaryota</taxon>
        <taxon>Fungi</taxon>
        <taxon>Dikarya</taxon>
        <taxon>Basidiomycota</taxon>
        <taxon>Agaricomycotina</taxon>
        <taxon>Agaricomycetes</taxon>
        <taxon>Agaricomycetidae</taxon>
        <taxon>Agaricales</taxon>
        <taxon>Agaricineae</taxon>
        <taxon>Hydnangiaceae</taxon>
        <taxon>Laccaria</taxon>
    </lineage>
</organism>
<gene>
    <name evidence="1" type="ORF">K443DRAFT_114651</name>
</gene>
<dbReference type="Proteomes" id="UP000054477">
    <property type="component" value="Unassembled WGS sequence"/>
</dbReference>
<evidence type="ECO:0000313" key="1">
    <source>
        <dbReference type="EMBL" id="KIJ91744.1"/>
    </source>
</evidence>
<feature type="non-terminal residue" evidence="1">
    <location>
        <position position="1"/>
    </location>
</feature>
<sequence>DDEYWDHPDPSQRFKQLPNKPSLITQFNLYIKLNQVLAFLRTIASALKGPPALSFERRTCAQHSINKSKIFLGFVGPQWEKPIVAELDSPLNKWVDSVPDHFGWGPNREDDNLFNQSVLLCVAYYLVQILVHRSGDNG</sequence>
<dbReference type="CDD" id="cd12148">
    <property type="entry name" value="fungal_TF_MHR"/>
    <property type="match status" value="1"/>
</dbReference>
<accession>A0A0C9WHT3</accession>
<dbReference type="AlphaFoldDB" id="A0A0C9WHT3"/>
<dbReference type="EMBL" id="KN838973">
    <property type="protein sequence ID" value="KIJ91744.1"/>
    <property type="molecule type" value="Genomic_DNA"/>
</dbReference>
<name>A0A0C9WHT3_9AGAR</name>
<evidence type="ECO:0000313" key="2">
    <source>
        <dbReference type="Proteomes" id="UP000054477"/>
    </source>
</evidence>
<keyword evidence="2" id="KW-1185">Reference proteome</keyword>
<protein>
    <submittedName>
        <fullName evidence="1">Uncharacterized protein</fullName>
    </submittedName>
</protein>
<reference evidence="1 2" key="1">
    <citation type="submission" date="2014-04" db="EMBL/GenBank/DDBJ databases">
        <authorList>
            <consortium name="DOE Joint Genome Institute"/>
            <person name="Kuo A."/>
            <person name="Kohler A."/>
            <person name="Nagy L.G."/>
            <person name="Floudas D."/>
            <person name="Copeland A."/>
            <person name="Barry K.W."/>
            <person name="Cichocki N."/>
            <person name="Veneault-Fourrey C."/>
            <person name="LaButti K."/>
            <person name="Lindquist E.A."/>
            <person name="Lipzen A."/>
            <person name="Lundell T."/>
            <person name="Morin E."/>
            <person name="Murat C."/>
            <person name="Sun H."/>
            <person name="Tunlid A."/>
            <person name="Henrissat B."/>
            <person name="Grigoriev I.V."/>
            <person name="Hibbett D.S."/>
            <person name="Martin F."/>
            <person name="Nordberg H.P."/>
            <person name="Cantor M.N."/>
            <person name="Hua S.X."/>
        </authorList>
    </citation>
    <scope>NUCLEOTIDE SEQUENCE [LARGE SCALE GENOMIC DNA]</scope>
    <source>
        <strain evidence="1 2">LaAM-08-1</strain>
    </source>
</reference>